<dbReference type="InterPro" id="IPR002925">
    <property type="entry name" value="Dienelactn_hydro"/>
</dbReference>
<evidence type="ECO:0000313" key="2">
    <source>
        <dbReference type="EMBL" id="NGN95909.1"/>
    </source>
</evidence>
<dbReference type="GO" id="GO:0016787">
    <property type="term" value="F:hydrolase activity"/>
    <property type="evidence" value="ECO:0007669"/>
    <property type="project" value="UniProtKB-KW"/>
</dbReference>
<comment type="caution">
    <text evidence="2">The sequence shown here is derived from an EMBL/GenBank/DDBJ whole genome shotgun (WGS) entry which is preliminary data.</text>
</comment>
<name>A0A6M1REB3_9ACTN</name>
<protein>
    <submittedName>
        <fullName evidence="2">Dienelactone hydrolase family protein</fullName>
    </submittedName>
</protein>
<dbReference type="EMBL" id="JAALAA010000033">
    <property type="protein sequence ID" value="NGN95909.1"/>
    <property type="molecule type" value="Genomic_DNA"/>
</dbReference>
<feature type="domain" description="Dienelactone hydrolase" evidence="1">
    <location>
        <begin position="18"/>
        <end position="239"/>
    </location>
</feature>
<dbReference type="PANTHER" id="PTHR46623:SF10">
    <property type="entry name" value="CARBOXYMETHYLENEBUTENOLIDASE HOMOLOG"/>
    <property type="match status" value="1"/>
</dbReference>
<reference evidence="2 3" key="1">
    <citation type="submission" date="2020-02" db="EMBL/GenBank/DDBJ databases">
        <title>Whole-genome analyses of novel actinobacteria.</title>
        <authorList>
            <person name="Sahin N."/>
        </authorList>
    </citation>
    <scope>NUCLEOTIDE SEQUENCE [LARGE SCALE GENOMIC DNA]</scope>
    <source>
        <strain evidence="2 3">KC13</strain>
    </source>
</reference>
<evidence type="ECO:0000313" key="3">
    <source>
        <dbReference type="Proteomes" id="UP000483261"/>
    </source>
</evidence>
<sequence>MMVVVEQIEIETPDGTAEAYLARPASEPRGGVLVYMDAIGLRPRLAEMIERVASWGYLALAPNTFYRDGSVADLAPTADLRDPAARDAYFADGAMARVRDLTVARLEVDIPAYVQALKTYVTGPLATHGYCMGARLAVRTAGRFPEEFVAVAGFHGGGLVTADPASPHTCIAGTKAEYYFGHADHDRSMTPEHVADLGRALEDAGVTHTNVIYPDAPHGYTMADTCSYQEAGATRHFTDLEALYTRTMA</sequence>
<dbReference type="InterPro" id="IPR029058">
    <property type="entry name" value="AB_hydrolase_fold"/>
</dbReference>
<keyword evidence="2" id="KW-0378">Hydrolase</keyword>
<dbReference type="PANTHER" id="PTHR46623">
    <property type="entry name" value="CARBOXYMETHYLENEBUTENOLIDASE-RELATED"/>
    <property type="match status" value="1"/>
</dbReference>
<dbReference type="Gene3D" id="3.40.50.1820">
    <property type="entry name" value="alpha/beta hydrolase"/>
    <property type="match status" value="1"/>
</dbReference>
<dbReference type="AlphaFoldDB" id="A0A6M1REB3"/>
<organism evidence="2 3">
    <name type="scientific">Nocardioides turkmenicus</name>
    <dbReference type="NCBI Taxonomy" id="2711220"/>
    <lineage>
        <taxon>Bacteria</taxon>
        <taxon>Bacillati</taxon>
        <taxon>Actinomycetota</taxon>
        <taxon>Actinomycetes</taxon>
        <taxon>Propionibacteriales</taxon>
        <taxon>Nocardioidaceae</taxon>
        <taxon>Nocardioides</taxon>
    </lineage>
</organism>
<dbReference type="SUPFAM" id="SSF53474">
    <property type="entry name" value="alpha/beta-Hydrolases"/>
    <property type="match status" value="1"/>
</dbReference>
<dbReference type="Proteomes" id="UP000483261">
    <property type="component" value="Unassembled WGS sequence"/>
</dbReference>
<gene>
    <name evidence="2" type="ORF">G5C66_24610</name>
</gene>
<proteinExistence type="predicted"/>
<keyword evidence="3" id="KW-1185">Reference proteome</keyword>
<dbReference type="Pfam" id="PF01738">
    <property type="entry name" value="DLH"/>
    <property type="match status" value="1"/>
</dbReference>
<accession>A0A6M1REB3</accession>
<dbReference type="InterPro" id="IPR051049">
    <property type="entry name" value="Dienelactone_hydrolase-like"/>
</dbReference>
<evidence type="ECO:0000259" key="1">
    <source>
        <dbReference type="Pfam" id="PF01738"/>
    </source>
</evidence>